<organism evidence="3 4">
    <name type="scientific">Ziziphus jujuba</name>
    <name type="common">Chinese jujube</name>
    <name type="synonym">Ziziphus sativa</name>
    <dbReference type="NCBI Taxonomy" id="326968"/>
    <lineage>
        <taxon>Eukaryota</taxon>
        <taxon>Viridiplantae</taxon>
        <taxon>Streptophyta</taxon>
        <taxon>Embryophyta</taxon>
        <taxon>Tracheophyta</taxon>
        <taxon>Spermatophyta</taxon>
        <taxon>Magnoliopsida</taxon>
        <taxon>eudicotyledons</taxon>
        <taxon>Gunneridae</taxon>
        <taxon>Pentapetalae</taxon>
        <taxon>rosids</taxon>
        <taxon>fabids</taxon>
        <taxon>Rosales</taxon>
        <taxon>Rhamnaceae</taxon>
        <taxon>Paliureae</taxon>
        <taxon>Ziziphus</taxon>
    </lineage>
</organism>
<evidence type="ECO:0000313" key="3">
    <source>
        <dbReference type="Proteomes" id="UP001652623"/>
    </source>
</evidence>
<feature type="coiled-coil region" evidence="1">
    <location>
        <begin position="610"/>
        <end position="637"/>
    </location>
</feature>
<reference evidence="4" key="1">
    <citation type="submission" date="2025-08" db="UniProtKB">
        <authorList>
            <consortium name="RefSeq"/>
        </authorList>
    </citation>
    <scope>IDENTIFICATION</scope>
    <source>
        <tissue evidence="4">Seedling</tissue>
    </source>
</reference>
<dbReference type="GeneID" id="132805095"/>
<protein>
    <submittedName>
        <fullName evidence="4">Uncharacterized protein LOC132805095</fullName>
    </submittedName>
</protein>
<dbReference type="PANTHER" id="PTHR34937:SF2">
    <property type="entry name" value="OS08G0559800 PROTEIN"/>
    <property type="match status" value="1"/>
</dbReference>
<keyword evidence="3" id="KW-1185">Reference proteome</keyword>
<evidence type="ECO:0000259" key="2">
    <source>
        <dbReference type="Pfam" id="PF07727"/>
    </source>
</evidence>
<evidence type="ECO:0000256" key="1">
    <source>
        <dbReference type="SAM" id="Coils"/>
    </source>
</evidence>
<keyword evidence="1" id="KW-0175">Coiled coil</keyword>
<feature type="coiled-coil region" evidence="1">
    <location>
        <begin position="708"/>
        <end position="879"/>
    </location>
</feature>
<accession>A0ABM4AGJ7</accession>
<dbReference type="Pfam" id="PF07727">
    <property type="entry name" value="RVT_2"/>
    <property type="match status" value="1"/>
</dbReference>
<feature type="domain" description="Reverse transcriptase Ty1/copia-type" evidence="2">
    <location>
        <begin position="37"/>
        <end position="134"/>
    </location>
</feature>
<sequence length="936" mass="106984">MHKNQLDVKSAFLNGVLQEEVYVEQPDGFMIDGHKDKSQSEATLYTLTRGEKGILLVAIYVDDIVYTGNDSEMLHWFKEDMMKRYEMTDLGLLHHFLGMEVIQTASSIFVHQKKYASTLLKKFGLTNCNPVLTLLIANEKLSKEDGSRAADEEFYPKIVEAYSKRVLRYIKGTLDYGLEYVKGKQNILVGYCDSGWSGSVDDMRSTSGYAFSFGSGVFSWASVKQSYVALSTTEAEYISASEAIAQAIWLRFVLEDFGEMQAKATPLHCDNTSAIAITRNPVADIFTKPLPSDWFNYLRDNLGVVSTQRLQGSVEQSRIPEQAVCDSYLGVKQVGGAESRVREGERRIVDLEYANNRNEERIRNLENAKNKNEERSKNLEFVKNQNEQRIKNLESAKEKCKKEAEIYGERIKSLEYAKEQIEKEAEIHRGRIKSLESAKEKSEKDAEIYKKRIKSLESAKEKIEKEAKNYRERFKSLELEVYKERIKNLECVKGKIEKETEIYKERIKSLEFTKKKSEKEKEIYRKRIKSLESAKEKCDGFLLKLLESLRLAEERFVRIINNVVDEEKVENCTNESDGLELDGELKAVSEESMAVTKLAGVVELKVNEYKESRKKEKRELENSVVSLTEENRNIDSLLRIALVEMEAVEKSLSRLKGNSEQNRVAIFQIAESSGTKVDTSRAGAGNKLDGSESEEEVVSLASNVERITKNLNLEITQLRRSLEESRSNTEHLQSLTEKQAQDIAENMLYIKQLEDREKKLAQNVEELLMKIKQTEAEFARWNEACELEVEAGKREIEERDKVVAILNQELEKTKTALDTSNQKLNEKEELAAAAMAAQSAAEKSLQLADSTAAGLRKRVEELSKQLEEAESRYRNRHKARHICGPWGALTLSTATMKNKVKIVRRMLSKCKPWRALKLSSANMNNKVKNERRMLSN</sequence>
<evidence type="ECO:0000313" key="4">
    <source>
        <dbReference type="RefSeq" id="XP_060675856.1"/>
    </source>
</evidence>
<dbReference type="RefSeq" id="XP_060675856.1">
    <property type="nucleotide sequence ID" value="XM_060819873.1"/>
</dbReference>
<dbReference type="CDD" id="cd09272">
    <property type="entry name" value="RNase_HI_RT_Ty1"/>
    <property type="match status" value="1"/>
</dbReference>
<gene>
    <name evidence="4" type="primary">LOC132805095</name>
</gene>
<dbReference type="SUPFAM" id="SSF56672">
    <property type="entry name" value="DNA/RNA polymerases"/>
    <property type="match status" value="1"/>
</dbReference>
<proteinExistence type="predicted"/>
<name>A0ABM4AGJ7_ZIZJJ</name>
<dbReference type="InterPro" id="IPR043502">
    <property type="entry name" value="DNA/RNA_pol_sf"/>
</dbReference>
<dbReference type="PANTHER" id="PTHR34937">
    <property type="entry name" value="OS08G0559800 PROTEIN"/>
    <property type="match status" value="1"/>
</dbReference>
<dbReference type="Proteomes" id="UP001652623">
    <property type="component" value="Chromosome 8"/>
</dbReference>
<dbReference type="InterPro" id="IPR040300">
    <property type="entry name" value="At3g49055-like"/>
</dbReference>
<dbReference type="InterPro" id="IPR013103">
    <property type="entry name" value="RVT_2"/>
</dbReference>
<feature type="coiled-coil region" evidence="1">
    <location>
        <begin position="348"/>
        <end position="534"/>
    </location>
</feature>